<evidence type="ECO:0000313" key="3">
    <source>
        <dbReference type="Proteomes" id="UP001218218"/>
    </source>
</evidence>
<proteinExistence type="predicted"/>
<feature type="chain" id="PRO_5042284402" description="Secreted protein" evidence="1">
    <location>
        <begin position="23"/>
        <end position="142"/>
    </location>
</feature>
<feature type="signal peptide" evidence="1">
    <location>
        <begin position="1"/>
        <end position="22"/>
    </location>
</feature>
<dbReference type="AlphaFoldDB" id="A0AAD6ZP64"/>
<dbReference type="EMBL" id="JARIHO010000034">
    <property type="protein sequence ID" value="KAJ7333286.1"/>
    <property type="molecule type" value="Genomic_DNA"/>
</dbReference>
<sequence>MSRAICVVLNLRAFALFWAARCYQVFHPKQVTVSPRSQTKQAAERDGRHTIASEVQQTAPMREDMLDGDRSGFLQRKLMKDGIFTSIGPPPFHGSSVLMRRAASLIVSKFILRLLINFTEVLEHAEVQCGRRAYMGAIFCEV</sequence>
<protein>
    <recommendedName>
        <fullName evidence="4">Secreted protein</fullName>
    </recommendedName>
</protein>
<keyword evidence="3" id="KW-1185">Reference proteome</keyword>
<comment type="caution">
    <text evidence="2">The sequence shown here is derived from an EMBL/GenBank/DDBJ whole genome shotgun (WGS) entry which is preliminary data.</text>
</comment>
<organism evidence="2 3">
    <name type="scientific">Mycena albidolilacea</name>
    <dbReference type="NCBI Taxonomy" id="1033008"/>
    <lineage>
        <taxon>Eukaryota</taxon>
        <taxon>Fungi</taxon>
        <taxon>Dikarya</taxon>
        <taxon>Basidiomycota</taxon>
        <taxon>Agaricomycotina</taxon>
        <taxon>Agaricomycetes</taxon>
        <taxon>Agaricomycetidae</taxon>
        <taxon>Agaricales</taxon>
        <taxon>Marasmiineae</taxon>
        <taxon>Mycenaceae</taxon>
        <taxon>Mycena</taxon>
    </lineage>
</organism>
<evidence type="ECO:0008006" key="4">
    <source>
        <dbReference type="Google" id="ProtNLM"/>
    </source>
</evidence>
<dbReference type="Proteomes" id="UP001218218">
    <property type="component" value="Unassembled WGS sequence"/>
</dbReference>
<evidence type="ECO:0000256" key="1">
    <source>
        <dbReference type="SAM" id="SignalP"/>
    </source>
</evidence>
<reference evidence="2" key="1">
    <citation type="submission" date="2023-03" db="EMBL/GenBank/DDBJ databases">
        <title>Massive genome expansion in bonnet fungi (Mycena s.s.) driven by repeated elements and novel gene families across ecological guilds.</title>
        <authorList>
            <consortium name="Lawrence Berkeley National Laboratory"/>
            <person name="Harder C.B."/>
            <person name="Miyauchi S."/>
            <person name="Viragh M."/>
            <person name="Kuo A."/>
            <person name="Thoen E."/>
            <person name="Andreopoulos B."/>
            <person name="Lu D."/>
            <person name="Skrede I."/>
            <person name="Drula E."/>
            <person name="Henrissat B."/>
            <person name="Morin E."/>
            <person name="Kohler A."/>
            <person name="Barry K."/>
            <person name="LaButti K."/>
            <person name="Morin E."/>
            <person name="Salamov A."/>
            <person name="Lipzen A."/>
            <person name="Mereny Z."/>
            <person name="Hegedus B."/>
            <person name="Baldrian P."/>
            <person name="Stursova M."/>
            <person name="Weitz H."/>
            <person name="Taylor A."/>
            <person name="Grigoriev I.V."/>
            <person name="Nagy L.G."/>
            <person name="Martin F."/>
            <person name="Kauserud H."/>
        </authorList>
    </citation>
    <scope>NUCLEOTIDE SEQUENCE</scope>
    <source>
        <strain evidence="2">CBHHK002</strain>
    </source>
</reference>
<evidence type="ECO:0000313" key="2">
    <source>
        <dbReference type="EMBL" id="KAJ7333286.1"/>
    </source>
</evidence>
<keyword evidence="1" id="KW-0732">Signal</keyword>
<accession>A0AAD6ZP64</accession>
<gene>
    <name evidence="2" type="ORF">DFH08DRAFT_814398</name>
</gene>
<name>A0AAD6ZP64_9AGAR</name>